<organism evidence="2">
    <name type="scientific">Halomonas sp. H10-59</name>
    <dbReference type="NCBI Taxonomy" id="2950874"/>
    <lineage>
        <taxon>Bacteria</taxon>
        <taxon>Pseudomonadati</taxon>
        <taxon>Pseudomonadota</taxon>
        <taxon>Gammaproteobacteria</taxon>
        <taxon>Oceanospirillales</taxon>
        <taxon>Halomonadaceae</taxon>
        <taxon>Halomonas</taxon>
    </lineage>
</organism>
<dbReference type="Gene3D" id="3.40.50.1820">
    <property type="entry name" value="alpha/beta hydrolase"/>
    <property type="match status" value="1"/>
</dbReference>
<evidence type="ECO:0000313" key="2">
    <source>
        <dbReference type="EMBL" id="XBO74766.1"/>
    </source>
</evidence>
<dbReference type="RefSeq" id="WP_108133460.1">
    <property type="nucleotide sequence ID" value="NZ_CP098828.1"/>
</dbReference>
<evidence type="ECO:0000259" key="1">
    <source>
        <dbReference type="Pfam" id="PF12697"/>
    </source>
</evidence>
<dbReference type="InterPro" id="IPR000073">
    <property type="entry name" value="AB_hydrolase_1"/>
</dbReference>
<reference evidence="2" key="1">
    <citation type="submission" date="2022-06" db="EMBL/GenBank/DDBJ databases">
        <title>A novel DMS-producing enzyme.</title>
        <authorList>
            <person name="Zhang Y."/>
        </authorList>
    </citation>
    <scope>NUCLEOTIDE SEQUENCE</scope>
    <source>
        <strain evidence="2">H10-59</strain>
    </source>
</reference>
<gene>
    <name evidence="2" type="ORF">NFG57_18440</name>
</gene>
<sequence length="235" mass="25472">MSVLPLVLLPGTLCDERLWARMLSFMPDAVEVVTPRYGKGSSMTEVVASLRKELPARFALAGFSLGGLAALELVRQAPESVDRLALICSHAQADTPAGSQARQDQLELARSRGLEALVSEQFVPAGLRASHPGYSESERLIRQMAIDTGLQGFERQTLMAITRRDQHDVLAAFSRPTLLLASTGDALCLPEKPTSADAASPTSRLVWVEGASHYLPLEQPESVAEGLARWLRQAE</sequence>
<dbReference type="GO" id="GO:0016787">
    <property type="term" value="F:hydrolase activity"/>
    <property type="evidence" value="ECO:0007669"/>
    <property type="project" value="UniProtKB-KW"/>
</dbReference>
<dbReference type="AlphaFoldDB" id="A0AAU7KSX5"/>
<protein>
    <submittedName>
        <fullName evidence="2">Alpha/beta hydrolase</fullName>
    </submittedName>
</protein>
<dbReference type="SUPFAM" id="SSF53474">
    <property type="entry name" value="alpha/beta-Hydrolases"/>
    <property type="match status" value="1"/>
</dbReference>
<feature type="domain" description="AB hydrolase-1" evidence="1">
    <location>
        <begin position="6"/>
        <end position="225"/>
    </location>
</feature>
<dbReference type="Pfam" id="PF12697">
    <property type="entry name" value="Abhydrolase_6"/>
    <property type="match status" value="1"/>
</dbReference>
<keyword evidence="2" id="KW-0378">Hydrolase</keyword>
<dbReference type="EMBL" id="CP098828">
    <property type="protein sequence ID" value="XBO74766.1"/>
    <property type="molecule type" value="Genomic_DNA"/>
</dbReference>
<dbReference type="PANTHER" id="PTHR43798:SF29">
    <property type="entry name" value="AB HYDROLASE-1 DOMAIN-CONTAINING PROTEIN"/>
    <property type="match status" value="1"/>
</dbReference>
<dbReference type="InterPro" id="IPR050266">
    <property type="entry name" value="AB_hydrolase_sf"/>
</dbReference>
<dbReference type="PANTHER" id="PTHR43798">
    <property type="entry name" value="MONOACYLGLYCEROL LIPASE"/>
    <property type="match status" value="1"/>
</dbReference>
<dbReference type="InterPro" id="IPR029058">
    <property type="entry name" value="AB_hydrolase_fold"/>
</dbReference>
<proteinExistence type="predicted"/>
<name>A0AAU7KSX5_9GAMM</name>
<accession>A0AAU7KSX5</accession>